<dbReference type="EMBL" id="GL379946">
    <property type="protein sequence ID" value="EGT37598.1"/>
    <property type="molecule type" value="Genomic_DNA"/>
</dbReference>
<evidence type="ECO:0000256" key="1">
    <source>
        <dbReference type="ARBA" id="ARBA00001974"/>
    </source>
</evidence>
<keyword evidence="11" id="KW-0500">Molybdenum</keyword>
<dbReference type="PROSITE" id="PS51085">
    <property type="entry name" value="2FE2S_FER_2"/>
    <property type="match status" value="1"/>
</dbReference>
<feature type="binding site" evidence="11">
    <location>
        <position position="800"/>
    </location>
    <ligand>
        <name>Mo-molybdopterin</name>
        <dbReference type="ChEBI" id="CHEBI:71302"/>
    </ligand>
    <ligandPart>
        <name>Mo</name>
        <dbReference type="ChEBI" id="CHEBI:28685"/>
    </ligandPart>
</feature>
<dbReference type="SUPFAM" id="SSF56176">
    <property type="entry name" value="FAD-binding/transporter-associated domain-like"/>
    <property type="match status" value="1"/>
</dbReference>
<keyword evidence="15" id="KW-1185">Reference proteome</keyword>
<dbReference type="InterPro" id="IPR046867">
    <property type="entry name" value="AldOxase/xan_DH_MoCoBD2"/>
</dbReference>
<dbReference type="Gene3D" id="1.10.150.120">
    <property type="entry name" value="[2Fe-2S]-binding domain"/>
    <property type="match status" value="2"/>
</dbReference>
<feature type="binding site" evidence="11">
    <location>
        <position position="73"/>
    </location>
    <ligand>
        <name>[2Fe-2S] cluster</name>
        <dbReference type="ChEBI" id="CHEBI:190135"/>
        <label>1</label>
    </ligand>
</feature>
<dbReference type="OrthoDB" id="8300278at2759"/>
<dbReference type="InterPro" id="IPR012675">
    <property type="entry name" value="Beta-grasp_dom_sf"/>
</dbReference>
<dbReference type="InterPro" id="IPR002346">
    <property type="entry name" value="Mopterin_DH_FAD-bd"/>
</dbReference>
<evidence type="ECO:0000259" key="12">
    <source>
        <dbReference type="PROSITE" id="PS51085"/>
    </source>
</evidence>
<evidence type="ECO:0000313" key="15">
    <source>
        <dbReference type="Proteomes" id="UP000008068"/>
    </source>
</evidence>
<dbReference type="Gene3D" id="3.30.365.10">
    <property type="entry name" value="Aldehyde oxidase/xanthine dehydrogenase, molybdopterin binding domain"/>
    <property type="match status" value="4"/>
</dbReference>
<dbReference type="InterPro" id="IPR000674">
    <property type="entry name" value="Ald_Oxase/Xan_DH_a/b"/>
</dbReference>
<evidence type="ECO:0000256" key="2">
    <source>
        <dbReference type="ARBA" id="ARBA00006849"/>
    </source>
</evidence>
<dbReference type="FunFam" id="1.10.150.120:FF:000008">
    <property type="entry name" value="Probable aldehyde oxidase gad-3"/>
    <property type="match status" value="1"/>
</dbReference>
<dbReference type="InParanoid" id="G0NTY1"/>
<evidence type="ECO:0000256" key="11">
    <source>
        <dbReference type="PIRSR" id="PIRSR000127-3"/>
    </source>
</evidence>
<reference evidence="15" key="1">
    <citation type="submission" date="2011-07" db="EMBL/GenBank/DDBJ databases">
        <authorList>
            <consortium name="Caenorhabditis brenneri Sequencing and Analysis Consortium"/>
            <person name="Wilson R.K."/>
        </authorList>
    </citation>
    <scope>NUCLEOTIDE SEQUENCE [LARGE SCALE GENOMIC DNA]</scope>
    <source>
        <strain evidence="15">PB2801</strain>
    </source>
</reference>
<evidence type="ECO:0000256" key="8">
    <source>
        <dbReference type="ARBA" id="ARBA00023027"/>
    </source>
</evidence>
<name>G0NTY1_CAEBE</name>
<dbReference type="PROSITE" id="PS00197">
    <property type="entry name" value="2FE2S_FER_1"/>
    <property type="match status" value="1"/>
</dbReference>
<feature type="active site" description="Proton acceptor" evidence="10">
    <location>
        <position position="1260"/>
    </location>
</feature>
<dbReference type="Pfam" id="PF01315">
    <property type="entry name" value="Ald_Xan_dh_C"/>
    <property type="match status" value="1"/>
</dbReference>
<dbReference type="SMART" id="SM01008">
    <property type="entry name" value="Ald_Xan_dh_C"/>
    <property type="match status" value="1"/>
</dbReference>
<comment type="cofactor">
    <cofactor evidence="11">
        <name>[2Fe-2S] cluster</name>
        <dbReference type="ChEBI" id="CHEBI:190135"/>
    </cofactor>
    <text evidence="11">Binds 2 [2Fe-2S] clusters.</text>
</comment>
<dbReference type="PIRSF" id="PIRSF000127">
    <property type="entry name" value="Xanthine_DH"/>
    <property type="match status" value="1"/>
</dbReference>
<feature type="domain" description="2Fe-2S ferredoxin-type" evidence="12">
    <location>
        <begin position="4"/>
        <end position="91"/>
    </location>
</feature>
<dbReference type="eggNOG" id="KOG0430">
    <property type="taxonomic scope" value="Eukaryota"/>
</dbReference>
<dbReference type="PROSITE" id="PS51387">
    <property type="entry name" value="FAD_PCMH"/>
    <property type="match status" value="1"/>
</dbReference>
<dbReference type="FunCoup" id="G0NTY1">
    <property type="interactions" value="159"/>
</dbReference>
<dbReference type="Gene3D" id="3.10.20.30">
    <property type="match status" value="1"/>
</dbReference>
<dbReference type="InterPro" id="IPR036010">
    <property type="entry name" value="2Fe-2S_ferredoxin-like_sf"/>
</dbReference>
<dbReference type="FunFam" id="3.90.1170.50:FF:000009">
    <property type="entry name" value="Cytochrome P450"/>
    <property type="match status" value="1"/>
</dbReference>
<feature type="domain" description="FAD-binding PCMH-type" evidence="13">
    <location>
        <begin position="246"/>
        <end position="426"/>
    </location>
</feature>
<feature type="binding site" evidence="11">
    <location>
        <position position="164"/>
    </location>
    <ligand>
        <name>[2Fe-2S] cluster</name>
        <dbReference type="ChEBI" id="CHEBI:190135"/>
        <label>2</label>
    </ligand>
</feature>
<dbReference type="Gene3D" id="3.30.465.10">
    <property type="match status" value="1"/>
</dbReference>
<keyword evidence="3 11" id="KW-0001">2Fe-2S</keyword>
<dbReference type="InterPro" id="IPR036318">
    <property type="entry name" value="FAD-bd_PCMH-like_sf"/>
</dbReference>
<evidence type="ECO:0000256" key="10">
    <source>
        <dbReference type="PIRSR" id="PIRSR000127-1"/>
    </source>
</evidence>
<evidence type="ECO:0000256" key="4">
    <source>
        <dbReference type="ARBA" id="ARBA00022723"/>
    </source>
</evidence>
<comment type="cofactor">
    <cofactor evidence="9">
        <name>[2Fe-2S] cluster</name>
        <dbReference type="ChEBI" id="CHEBI:190135"/>
    </cofactor>
</comment>
<evidence type="ECO:0000256" key="9">
    <source>
        <dbReference type="ARBA" id="ARBA00034078"/>
    </source>
</evidence>
<feature type="binding site" evidence="11">
    <location>
        <position position="51"/>
    </location>
    <ligand>
        <name>[2Fe-2S] cluster</name>
        <dbReference type="ChEBI" id="CHEBI:190135"/>
        <label>1</label>
    </ligand>
</feature>
<comment type="cofactor">
    <cofactor evidence="1">
        <name>FAD</name>
        <dbReference type="ChEBI" id="CHEBI:57692"/>
    </cofactor>
</comment>
<evidence type="ECO:0000256" key="7">
    <source>
        <dbReference type="ARBA" id="ARBA00023014"/>
    </source>
</evidence>
<dbReference type="InterPro" id="IPR016169">
    <property type="entry name" value="FAD-bd_PCMH_sub2"/>
</dbReference>
<dbReference type="GO" id="GO:0071949">
    <property type="term" value="F:FAD binding"/>
    <property type="evidence" value="ECO:0007669"/>
    <property type="project" value="InterPro"/>
</dbReference>
<dbReference type="Pfam" id="PF00111">
    <property type="entry name" value="Fer2"/>
    <property type="match status" value="1"/>
</dbReference>
<dbReference type="PANTHER" id="PTHR11908:SF139">
    <property type="entry name" value="XANTHINE DEHYDROGENASE-RELATED"/>
    <property type="match status" value="1"/>
</dbReference>
<dbReference type="Pfam" id="PF20256">
    <property type="entry name" value="MoCoBD_2"/>
    <property type="match status" value="1"/>
</dbReference>
<evidence type="ECO:0000256" key="5">
    <source>
        <dbReference type="ARBA" id="ARBA00023002"/>
    </source>
</evidence>
<dbReference type="GO" id="GO:0016491">
    <property type="term" value="F:oxidoreductase activity"/>
    <property type="evidence" value="ECO:0007669"/>
    <property type="project" value="UniProtKB-KW"/>
</dbReference>
<feature type="binding site" evidence="11">
    <location>
        <position position="132"/>
    </location>
    <ligand>
        <name>[2Fe-2S] cluster</name>
        <dbReference type="ChEBI" id="CHEBI:190135"/>
        <label>2</label>
    </ligand>
</feature>
<sequence>MPTTGIFFNVNGKDVKEENVDPELTLAYYLRNKSGLRGTKLGCEEGVCGSCTVVLGTWEEGQNKAVYRAVNACLVPLFHVHRTFVITVEGVGSRDKIHPIQDRMARGHALQCKFSVPEINFVFQTLRSGGFCSPGFVISAYALLRNNPDPSIDQINSAIRSNLCRCTGYRPILEALYSFSSENGGCCGGNKNGGGCCKDKNSSDEDEGYDEKLVTFSDFAKYDPTQEIIFPPSLRTFVDTEEELILSGSRVELVVPKSLSQFKSGIKNRNVISSGLITRFITSRNPKEISQKWITTKYVKEFNEVNVGSETVKIGSAVNIQKLADTLSSSLNTNIGNEIARFIQRFSSPQVANFAVFNFQTWSGAIVSAAKSSVSVSDILILFNVLDAKLTIISENGELAQVQVEQFVGQKLFETSTVVNASFLKADVYSENSSELQKNGFFQNRRLFCLKLGETSEQDSTNFNFAALIGNKSSRVFVGLGGQPKRLNELEEHIDSGKELSFDELYKSSGMEKNKNFTIALTRFVEFLKNSNPTKKSDSINYLQYFKVVVFWEQTLKLDFQPTQNESAGRPIANYFNERAITGEALYVNDIPAYNAVHLGFVLSTVPHAEIINIDHSEALKLEGVAGYFGVSDIPGNNLPGLQIANMNFPDNTTVFADKKVESVGQVIGVIAANDVVLARRAARLVKVEYKTLKSLVDFKEAREAGSLLGDVQHYGKEEKLVNETLEKSAKVLEGEVEIGGQEHYYLETQSSLVVPSEGDELIVHCSTQGTSFTQLMVAEAMNIPAHKVIVKTKRLGGGFGGKVNNASWIACMCAVVARKLNRPAYGFLSRADDLAVTGKRHGVHAKYRVGIDSEGKIEGIHYQAWLNGGWSKDHTEGVTMVMGILVDDVYNMGALRFDGYPVKTNSNSNTALRGYGNPQSKLINEGVMRRIAHEVKKDVEEIKKLNFALEGDRRYLGGKIHNDALGECWEYCTNWSEFEKRKRKIEEFNRNSKLVKRGIAMSSVRFGLPHPGPTGHGIASLLINLDGSIQLSIGGTEMGQGLNQKMLQVCSEALKRPIETITIVDTSTDKVTNAPETGGSQNADTNGLAVLACCEKIMSKLQPIIDKNEGDWEKSIRQAYGAYVPLQCTEYGVVEREKFGVNEMESPYNTTGTCAVELEVDILTGYNRIIRVDIVMDVGESLNPAIDIGQIEGAFMQGYGLVTCEKITFNKETGYLDQNSAGKYKIPKASDVPKEFRVKLLGINKANGAQVYSSKGIGEPPLMMSCGAVHSAIMFCVDNWRNENGINEFVDTISPLSADKIQELCSK</sequence>
<feature type="binding site" evidence="11">
    <location>
        <position position="166"/>
    </location>
    <ligand>
        <name>[2Fe-2S] cluster</name>
        <dbReference type="ChEBI" id="CHEBI:190135"/>
        <label>2</label>
    </ligand>
</feature>
<dbReference type="Gene3D" id="3.90.1170.50">
    <property type="entry name" value="Aldehyde oxidase/xanthine dehydrogenase, a/b hammerhead"/>
    <property type="match status" value="1"/>
</dbReference>
<proteinExistence type="inferred from homology"/>
<dbReference type="Pfam" id="PF02738">
    <property type="entry name" value="MoCoBD_1"/>
    <property type="match status" value="1"/>
</dbReference>
<dbReference type="PANTHER" id="PTHR11908">
    <property type="entry name" value="XANTHINE DEHYDROGENASE"/>
    <property type="match status" value="1"/>
</dbReference>
<feature type="binding site" evidence="11">
    <location>
        <position position="48"/>
    </location>
    <ligand>
        <name>[2Fe-2S] cluster</name>
        <dbReference type="ChEBI" id="CHEBI:190135"/>
        <label>1</label>
    </ligand>
</feature>
<evidence type="ECO:0000313" key="14">
    <source>
        <dbReference type="EMBL" id="EGT37598.1"/>
    </source>
</evidence>
<feature type="binding site" evidence="11">
    <location>
        <position position="112"/>
    </location>
    <ligand>
        <name>[2Fe-2S] cluster</name>
        <dbReference type="ChEBI" id="CHEBI:190135"/>
        <label>2</label>
    </ligand>
</feature>
<evidence type="ECO:0000259" key="13">
    <source>
        <dbReference type="PROSITE" id="PS51387"/>
    </source>
</evidence>
<feature type="binding site" evidence="11">
    <location>
        <position position="769"/>
    </location>
    <ligand>
        <name>Mo-molybdopterin</name>
        <dbReference type="ChEBI" id="CHEBI:71302"/>
    </ligand>
    <ligandPart>
        <name>Mo</name>
        <dbReference type="ChEBI" id="CHEBI:28685"/>
    </ligandPart>
</feature>
<protein>
    <submittedName>
        <fullName evidence="14">Uncharacterized protein</fullName>
    </submittedName>
</protein>
<dbReference type="InterPro" id="IPR006058">
    <property type="entry name" value="2Fe2S_fd_BS"/>
</dbReference>
<dbReference type="Proteomes" id="UP000008068">
    <property type="component" value="Unassembled WGS sequence"/>
</dbReference>
<organism evidence="15">
    <name type="scientific">Caenorhabditis brenneri</name>
    <name type="common">Nematode worm</name>
    <dbReference type="NCBI Taxonomy" id="135651"/>
    <lineage>
        <taxon>Eukaryota</taxon>
        <taxon>Metazoa</taxon>
        <taxon>Ecdysozoa</taxon>
        <taxon>Nematoda</taxon>
        <taxon>Chromadorea</taxon>
        <taxon>Rhabditida</taxon>
        <taxon>Rhabditina</taxon>
        <taxon>Rhabditomorpha</taxon>
        <taxon>Rhabditoidea</taxon>
        <taxon>Rhabditidae</taxon>
        <taxon>Peloderinae</taxon>
        <taxon>Caenorhabditis</taxon>
    </lineage>
</organism>
<dbReference type="SUPFAM" id="SSF54665">
    <property type="entry name" value="CO dehydrogenase molybdoprotein N-domain-like"/>
    <property type="match status" value="1"/>
</dbReference>
<evidence type="ECO:0000256" key="3">
    <source>
        <dbReference type="ARBA" id="ARBA00022714"/>
    </source>
</evidence>
<dbReference type="InterPro" id="IPR002888">
    <property type="entry name" value="2Fe-2S-bd"/>
</dbReference>
<evidence type="ECO:0000256" key="6">
    <source>
        <dbReference type="ARBA" id="ARBA00023004"/>
    </source>
</evidence>
<dbReference type="SUPFAM" id="SSF47741">
    <property type="entry name" value="CO dehydrogenase ISP C-domain like"/>
    <property type="match status" value="1"/>
</dbReference>
<keyword evidence="5" id="KW-0560">Oxidoreductase</keyword>
<dbReference type="InterPro" id="IPR016166">
    <property type="entry name" value="FAD-bd_PCMH"/>
</dbReference>
<comment type="similarity">
    <text evidence="2">Belongs to the xanthine dehydrogenase family.</text>
</comment>
<dbReference type="STRING" id="135651.G0NTY1"/>
<feature type="binding site" evidence="11">
    <location>
        <position position="43"/>
    </location>
    <ligand>
        <name>[2Fe-2S] cluster</name>
        <dbReference type="ChEBI" id="CHEBI:190135"/>
        <label>1</label>
    </ligand>
</feature>
<dbReference type="InterPro" id="IPR036884">
    <property type="entry name" value="2Fe-2S-bd_dom_sf"/>
</dbReference>
<comment type="cofactor">
    <cofactor evidence="11">
        <name>Mo-molybdopterin</name>
        <dbReference type="ChEBI" id="CHEBI:71302"/>
    </cofactor>
    <text evidence="11">Binds 1 Mo-molybdopterin (Mo-MPT) cofactor per subunit.</text>
</comment>
<accession>G0NTY1</accession>
<dbReference type="InterPro" id="IPR037165">
    <property type="entry name" value="AldOxase/xan_DH_Mopterin-bd_sf"/>
</dbReference>
<keyword evidence="8" id="KW-0520">NAD</keyword>
<dbReference type="CDD" id="cd00207">
    <property type="entry name" value="fer2"/>
    <property type="match status" value="1"/>
</dbReference>
<keyword evidence="4 11" id="KW-0479">Metal-binding</keyword>
<dbReference type="GO" id="GO:0005506">
    <property type="term" value="F:iron ion binding"/>
    <property type="evidence" value="ECO:0007669"/>
    <property type="project" value="InterPro"/>
</dbReference>
<dbReference type="Pfam" id="PF00941">
    <property type="entry name" value="FAD_binding_5"/>
    <property type="match status" value="1"/>
</dbReference>
<dbReference type="FunFam" id="3.30.365.10:FF:000001">
    <property type="entry name" value="Xanthine dehydrogenase oxidase"/>
    <property type="match status" value="1"/>
</dbReference>
<dbReference type="HOGENOM" id="CLU_001681_1_2_1"/>
<dbReference type="SUPFAM" id="SSF56003">
    <property type="entry name" value="Molybdenum cofactor-binding domain"/>
    <property type="match status" value="1"/>
</dbReference>
<dbReference type="InterPro" id="IPR008274">
    <property type="entry name" value="AldOxase/xan_DH_MoCoBD1"/>
</dbReference>
<keyword evidence="7 11" id="KW-0411">Iron-sulfur</keyword>
<gene>
    <name evidence="14" type="ORF">CAEBREN_29395</name>
</gene>
<dbReference type="InterPro" id="IPR016208">
    <property type="entry name" value="Ald_Oxase/xanthine_DH-like"/>
</dbReference>
<dbReference type="GO" id="GO:0051537">
    <property type="term" value="F:2 iron, 2 sulfur cluster binding"/>
    <property type="evidence" value="ECO:0007669"/>
    <property type="project" value="UniProtKB-KW"/>
</dbReference>
<dbReference type="Pfam" id="PF01799">
    <property type="entry name" value="Fer2_2"/>
    <property type="match status" value="1"/>
</dbReference>
<dbReference type="FunFam" id="3.10.20.30:FF:000012">
    <property type="entry name" value="Xanthine dehydrogenase/oxidase"/>
    <property type="match status" value="1"/>
</dbReference>
<feature type="binding site" evidence="11">
    <location>
        <position position="914"/>
    </location>
    <ligand>
        <name>Mo-molybdopterin</name>
        <dbReference type="ChEBI" id="CHEBI:71302"/>
    </ligand>
    <ligandPart>
        <name>Mo</name>
        <dbReference type="ChEBI" id="CHEBI:28685"/>
    </ligandPart>
</feature>
<keyword evidence="6 11" id="KW-0408">Iron</keyword>
<dbReference type="InterPro" id="IPR036856">
    <property type="entry name" value="Ald_Oxase/Xan_DH_a/b_sf"/>
</dbReference>
<dbReference type="InterPro" id="IPR001041">
    <property type="entry name" value="2Fe-2S_ferredoxin-type"/>
</dbReference>
<feature type="binding site" evidence="11">
    <location>
        <position position="1080"/>
    </location>
    <ligand>
        <name>Mo-molybdopterin</name>
        <dbReference type="ChEBI" id="CHEBI:71302"/>
    </ligand>
    <ligandPart>
        <name>Mo</name>
        <dbReference type="ChEBI" id="CHEBI:28685"/>
    </ligandPart>
</feature>
<dbReference type="SUPFAM" id="SSF54292">
    <property type="entry name" value="2Fe-2S ferredoxin-like"/>
    <property type="match status" value="1"/>
</dbReference>
<dbReference type="FunFam" id="3.30.365.10:FF:000002">
    <property type="entry name" value="Xanthine dehydrogenase oxidase"/>
    <property type="match status" value="1"/>
</dbReference>